<gene>
    <name evidence="4" type="ORF">A2151_01085</name>
</gene>
<proteinExistence type="predicted"/>
<evidence type="ECO:0000256" key="1">
    <source>
        <dbReference type="ARBA" id="ARBA00022553"/>
    </source>
</evidence>
<evidence type="ECO:0000259" key="3">
    <source>
        <dbReference type="PROSITE" id="PS50110"/>
    </source>
</evidence>
<dbReference type="InterPro" id="IPR050595">
    <property type="entry name" value="Bact_response_regulator"/>
</dbReference>
<dbReference type="GO" id="GO:0000160">
    <property type="term" value="P:phosphorelay signal transduction system"/>
    <property type="evidence" value="ECO:0007669"/>
    <property type="project" value="InterPro"/>
</dbReference>
<evidence type="ECO:0000256" key="2">
    <source>
        <dbReference type="PROSITE-ProRule" id="PRU00169"/>
    </source>
</evidence>
<feature type="domain" description="Response regulatory" evidence="3">
    <location>
        <begin position="1"/>
        <end position="112"/>
    </location>
</feature>
<dbReference type="EMBL" id="MFSU01000020">
    <property type="protein sequence ID" value="OGI48742.1"/>
    <property type="molecule type" value="Genomic_DNA"/>
</dbReference>
<sequence length="134" mass="14792">MDDEPNMLSALKRQMRAKYNIVTAESAQDALGILKNDGPFDVIISDFRMPQMDGAEFLTKAKEIDPTATRILLTGQASLEGLQSAVNNGQIYKILLKPCSAEDLRDAMSGAMKQRTERKATNEQIDEMLKSLVG</sequence>
<keyword evidence="1 2" id="KW-0597">Phosphoprotein</keyword>
<name>A0A1F6TUK3_9PROT</name>
<evidence type="ECO:0000313" key="4">
    <source>
        <dbReference type="EMBL" id="OGI48742.1"/>
    </source>
</evidence>
<dbReference type="Proteomes" id="UP000178885">
    <property type="component" value="Unassembled WGS sequence"/>
</dbReference>
<dbReference type="PANTHER" id="PTHR44591:SF19">
    <property type="entry name" value="TWO-COMPONENT RESPONSE REGULATOR-RELATED"/>
    <property type="match status" value="1"/>
</dbReference>
<dbReference type="PROSITE" id="PS50110">
    <property type="entry name" value="RESPONSE_REGULATORY"/>
    <property type="match status" value="1"/>
</dbReference>
<dbReference type="CDD" id="cd17569">
    <property type="entry name" value="REC_HupR-like"/>
    <property type="match status" value="1"/>
</dbReference>
<dbReference type="PANTHER" id="PTHR44591">
    <property type="entry name" value="STRESS RESPONSE REGULATOR PROTEIN 1"/>
    <property type="match status" value="1"/>
</dbReference>
<reference evidence="4 5" key="1">
    <citation type="journal article" date="2016" name="Nat. Commun.">
        <title>Thousands of microbial genomes shed light on interconnected biogeochemical processes in an aquifer system.</title>
        <authorList>
            <person name="Anantharaman K."/>
            <person name="Brown C.T."/>
            <person name="Hug L.A."/>
            <person name="Sharon I."/>
            <person name="Castelle C.J."/>
            <person name="Probst A.J."/>
            <person name="Thomas B.C."/>
            <person name="Singh A."/>
            <person name="Wilkins M.J."/>
            <person name="Karaoz U."/>
            <person name="Brodie E.L."/>
            <person name="Williams K.H."/>
            <person name="Hubbard S.S."/>
            <person name="Banfield J.F."/>
        </authorList>
    </citation>
    <scope>NUCLEOTIDE SEQUENCE [LARGE SCALE GENOMIC DNA]</scope>
</reference>
<organism evidence="4 5">
    <name type="scientific">Candidatus Muproteobacteria bacterium RBG_16_65_34</name>
    <dbReference type="NCBI Taxonomy" id="1817760"/>
    <lineage>
        <taxon>Bacteria</taxon>
        <taxon>Pseudomonadati</taxon>
        <taxon>Pseudomonadota</taxon>
        <taxon>Candidatus Muproteobacteria</taxon>
    </lineage>
</organism>
<dbReference type="Pfam" id="PF00072">
    <property type="entry name" value="Response_reg"/>
    <property type="match status" value="1"/>
</dbReference>
<comment type="caution">
    <text evidence="4">The sequence shown here is derived from an EMBL/GenBank/DDBJ whole genome shotgun (WGS) entry which is preliminary data.</text>
</comment>
<dbReference type="SMART" id="SM00448">
    <property type="entry name" value="REC"/>
    <property type="match status" value="1"/>
</dbReference>
<evidence type="ECO:0000313" key="5">
    <source>
        <dbReference type="Proteomes" id="UP000178885"/>
    </source>
</evidence>
<dbReference type="STRING" id="1817760.A2151_01085"/>
<dbReference type="AlphaFoldDB" id="A0A1F6TUK3"/>
<dbReference type="InterPro" id="IPR011006">
    <property type="entry name" value="CheY-like_superfamily"/>
</dbReference>
<feature type="modified residue" description="4-aspartylphosphate" evidence="2">
    <location>
        <position position="46"/>
    </location>
</feature>
<dbReference type="InterPro" id="IPR001789">
    <property type="entry name" value="Sig_transdc_resp-reg_receiver"/>
</dbReference>
<accession>A0A1F6TUK3</accession>
<protein>
    <recommendedName>
        <fullName evidence="3">Response regulatory domain-containing protein</fullName>
    </recommendedName>
</protein>
<dbReference type="Gene3D" id="3.40.50.2300">
    <property type="match status" value="1"/>
</dbReference>
<dbReference type="SUPFAM" id="SSF52172">
    <property type="entry name" value="CheY-like"/>
    <property type="match status" value="1"/>
</dbReference>